<dbReference type="Gene3D" id="3.40.50.300">
    <property type="entry name" value="P-loop containing nucleotide triphosphate hydrolases"/>
    <property type="match status" value="1"/>
</dbReference>
<protein>
    <submittedName>
        <fullName evidence="8">Uncharacterized protein</fullName>
    </submittedName>
</protein>
<feature type="domain" description="Helicase C-terminal" evidence="7">
    <location>
        <begin position="1126"/>
        <end position="1290"/>
    </location>
</feature>
<reference evidence="8" key="1">
    <citation type="submission" date="2022-07" db="EMBL/GenBank/DDBJ databases">
        <title>Draft genome sequence of Zalerion maritima ATCC 34329, a (micro)plastics degrading marine fungus.</title>
        <authorList>
            <person name="Paco A."/>
            <person name="Goncalves M.F.M."/>
            <person name="Rocha-Santos T.A.P."/>
            <person name="Alves A."/>
        </authorList>
    </citation>
    <scope>NUCLEOTIDE SEQUENCE</scope>
    <source>
        <strain evidence="8">ATCC 34329</strain>
    </source>
</reference>
<evidence type="ECO:0000256" key="4">
    <source>
        <dbReference type="SAM" id="Coils"/>
    </source>
</evidence>
<comment type="caution">
    <text evidence="8">The sequence shown here is derived from an EMBL/GenBank/DDBJ whole genome shotgun (WGS) entry which is preliminary data.</text>
</comment>
<feature type="coiled-coil region" evidence="4">
    <location>
        <begin position="1249"/>
        <end position="1279"/>
    </location>
</feature>
<dbReference type="InterPro" id="IPR014001">
    <property type="entry name" value="Helicase_ATP-bd"/>
</dbReference>
<dbReference type="PROSITE" id="PS51192">
    <property type="entry name" value="HELICASE_ATP_BIND_1"/>
    <property type="match status" value="1"/>
</dbReference>
<dbReference type="Pfam" id="PF00176">
    <property type="entry name" value="SNF2-rel_dom"/>
    <property type="match status" value="1"/>
</dbReference>
<keyword evidence="1" id="KW-0547">Nucleotide-binding</keyword>
<dbReference type="GO" id="GO:0016787">
    <property type="term" value="F:hydrolase activity"/>
    <property type="evidence" value="ECO:0007669"/>
    <property type="project" value="UniProtKB-KW"/>
</dbReference>
<evidence type="ECO:0000313" key="9">
    <source>
        <dbReference type="Proteomes" id="UP001201980"/>
    </source>
</evidence>
<sequence>MDAQDSLPHTETRDVAGTFQNSISPRDHTQHGAKTLRHQQEQQPYQHPHHRHSRPPKQAATRTSTTIDHCSALASVAAPCKHSTGVAFRDVDLSESGKRLLSSYNPQLPFWNNRHFVAANGITAIPTIDSTMDLPNVTQSHLPRVILSRPLSLGEDANRDRDSASAANMYTATPDAGSRFFATLPGAPIHATASRQPSADTVTTRLPRGHSFSISHHTANLASPHIFNQPIVPVSPADPSRAFHAEHRSVSVPDLSDQANREKRFRPSRDDTFSPQKRQRSRAPTDDSSRQPIVTSPVFLVRNDAPNPQLQLKSTNGVSAGAIDLTEDKEDDEIEEVQKPSQQEICYGMVDGVVVHAFKIASPPMGIQSLDPRRNPAMKVNLRRIDDFSNKDVKVFDSTRTEIGLVEQKFASQMVAFLASRAPLRFQARIPSEPKQPNQEPGQKIKRDYKLQVTICGPRQWSKTFGRSLLSTGFELTQPSIMERGLTYENPQLSLPPQHQAQAIPRPGVHHQPRPLALSQQQYRMNGHFLAAPQDAPQGQVNGYLHNPVANNAWMMMSSDRSNVDIQNDVMNVFDSLNKQADLPLAEPSGLVRTPLLKHQKQGLYFMLKREKPINYQTGNSEWTVKFGTNSQGRPFYRNVITGESFAERPADMFGGLLADEMGLGKTLSILSLCASSLPEADEWARKPVIQHTFHPEDPLNGGPSWRRGGLLQIERHAKTTVLVCPLSTISNWVEQIQTHIDPAFTWYTYHGQNRTKNIDELAQYDLILTTYSTASTDLTQYLRSGAVKPPLERVGWFRVALDEAHQIRQSSTTNFKAMVRLRAERRWSITGTPIQNRLEDLGSLFSFMRLSPFYDPAVFNRHILQPFKNADPNVVPKLRVLVDSVTIRRKKSLITLPKKHDNVVKLEFSPQERRDYQVFAGDAQNRAVALTRHSSGLKGRAYMTILQAISRLRKMCAFGTGGLNDDDLKLLIGRSAEEPIDLDSEDERDSSAASVSRALQNLQLLRDGGSDTCRGCDRRVGLIGNGDDGDSTICYLTNCVALYCAPCYDESVKAAAVASGESRTTCPNCANNCPATGLKKSDLEDVAEPDSGAGAQNSKGNKKKVPPPGSIPHTKTLRLVQDLLASKQWSIEHPDEAPEKSIVFSAWTTHLDLIEHSLKKANISFTRLDGTMSLKQRTAAINTFREDESIHLILVSIYAGGLGLNLTSGSMVYVMEPQWNPQVEAQAVDRVHRLGQDREVHIVRYIMKNSFEDKVRAVQRKKEALADLSMDNKKLSKEEATRQRLQDIRDLFR</sequence>
<dbReference type="InterPro" id="IPR027417">
    <property type="entry name" value="P-loop_NTPase"/>
</dbReference>
<keyword evidence="3" id="KW-0067">ATP-binding</keyword>
<dbReference type="GO" id="GO:0005634">
    <property type="term" value="C:nucleus"/>
    <property type="evidence" value="ECO:0007669"/>
    <property type="project" value="TreeGrafter"/>
</dbReference>
<proteinExistence type="predicted"/>
<evidence type="ECO:0000259" key="7">
    <source>
        <dbReference type="PROSITE" id="PS51194"/>
    </source>
</evidence>
<dbReference type="InterPro" id="IPR038718">
    <property type="entry name" value="SNF2-like_sf"/>
</dbReference>
<keyword evidence="2" id="KW-0378">Hydrolase</keyword>
<feature type="region of interest" description="Disordered" evidence="5">
    <location>
        <begin position="1086"/>
        <end position="1114"/>
    </location>
</feature>
<organism evidence="8 9">
    <name type="scientific">Zalerion maritima</name>
    <dbReference type="NCBI Taxonomy" id="339359"/>
    <lineage>
        <taxon>Eukaryota</taxon>
        <taxon>Fungi</taxon>
        <taxon>Dikarya</taxon>
        <taxon>Ascomycota</taxon>
        <taxon>Pezizomycotina</taxon>
        <taxon>Sordariomycetes</taxon>
        <taxon>Lulworthiomycetidae</taxon>
        <taxon>Lulworthiales</taxon>
        <taxon>Lulworthiaceae</taxon>
        <taxon>Zalerion</taxon>
    </lineage>
</organism>
<evidence type="ECO:0000259" key="6">
    <source>
        <dbReference type="PROSITE" id="PS51192"/>
    </source>
</evidence>
<feature type="region of interest" description="Disordered" evidence="5">
    <location>
        <begin position="246"/>
        <end position="293"/>
    </location>
</feature>
<dbReference type="InterPro" id="IPR049730">
    <property type="entry name" value="SNF2/RAD54-like_C"/>
</dbReference>
<dbReference type="InterPro" id="IPR001650">
    <property type="entry name" value="Helicase_C-like"/>
</dbReference>
<dbReference type="GO" id="GO:0008094">
    <property type="term" value="F:ATP-dependent activity, acting on DNA"/>
    <property type="evidence" value="ECO:0007669"/>
    <property type="project" value="TreeGrafter"/>
</dbReference>
<feature type="domain" description="Helicase ATP-binding" evidence="6">
    <location>
        <begin position="647"/>
        <end position="852"/>
    </location>
</feature>
<dbReference type="CDD" id="cd18793">
    <property type="entry name" value="SF2_C_SNF"/>
    <property type="match status" value="1"/>
</dbReference>
<dbReference type="EMBL" id="JAKWBI020000015">
    <property type="protein sequence ID" value="KAJ2906319.1"/>
    <property type="molecule type" value="Genomic_DNA"/>
</dbReference>
<dbReference type="Gene3D" id="3.40.50.10810">
    <property type="entry name" value="Tandem AAA-ATPase domain"/>
    <property type="match status" value="1"/>
</dbReference>
<dbReference type="GO" id="GO:0005524">
    <property type="term" value="F:ATP binding"/>
    <property type="evidence" value="ECO:0007669"/>
    <property type="project" value="UniProtKB-KW"/>
</dbReference>
<keyword evidence="4" id="KW-0175">Coiled coil</keyword>
<dbReference type="PANTHER" id="PTHR45626">
    <property type="entry name" value="TRANSCRIPTION TERMINATION FACTOR 2-RELATED"/>
    <property type="match status" value="1"/>
</dbReference>
<dbReference type="SMART" id="SM00487">
    <property type="entry name" value="DEXDc"/>
    <property type="match status" value="1"/>
</dbReference>
<dbReference type="Proteomes" id="UP001201980">
    <property type="component" value="Unassembled WGS sequence"/>
</dbReference>
<feature type="region of interest" description="Disordered" evidence="5">
    <location>
        <begin position="1"/>
        <end position="65"/>
    </location>
</feature>
<dbReference type="InterPro" id="IPR000330">
    <property type="entry name" value="SNF2_N"/>
</dbReference>
<evidence type="ECO:0000256" key="2">
    <source>
        <dbReference type="ARBA" id="ARBA00022801"/>
    </source>
</evidence>
<gene>
    <name evidence="8" type="ORF">MKZ38_002035</name>
</gene>
<dbReference type="SUPFAM" id="SSF52540">
    <property type="entry name" value="P-loop containing nucleoside triphosphate hydrolases"/>
    <property type="match status" value="2"/>
</dbReference>
<dbReference type="GO" id="GO:0006281">
    <property type="term" value="P:DNA repair"/>
    <property type="evidence" value="ECO:0007669"/>
    <property type="project" value="TreeGrafter"/>
</dbReference>
<evidence type="ECO:0000256" key="5">
    <source>
        <dbReference type="SAM" id="MobiDB-lite"/>
    </source>
</evidence>
<keyword evidence="9" id="KW-1185">Reference proteome</keyword>
<accession>A0AAD5WVF2</accession>
<dbReference type="InterPro" id="IPR050628">
    <property type="entry name" value="SNF2_RAD54_helicase_TF"/>
</dbReference>
<feature type="compositionally biased region" description="Basic and acidic residues" evidence="5">
    <location>
        <begin position="259"/>
        <end position="272"/>
    </location>
</feature>
<evidence type="ECO:0000256" key="3">
    <source>
        <dbReference type="ARBA" id="ARBA00022840"/>
    </source>
</evidence>
<evidence type="ECO:0000313" key="8">
    <source>
        <dbReference type="EMBL" id="KAJ2906319.1"/>
    </source>
</evidence>
<dbReference type="PANTHER" id="PTHR45626:SF52">
    <property type="entry name" value="SINGLE-STRANDED DNA-DEPENDENT ATPASE (EUROFUNG)"/>
    <property type="match status" value="1"/>
</dbReference>
<dbReference type="SMART" id="SM00490">
    <property type="entry name" value="HELICc"/>
    <property type="match status" value="1"/>
</dbReference>
<dbReference type="CDD" id="cd18008">
    <property type="entry name" value="DEXDc_SHPRH-like"/>
    <property type="match status" value="1"/>
</dbReference>
<name>A0AAD5WVF2_9PEZI</name>
<dbReference type="Pfam" id="PF00271">
    <property type="entry name" value="Helicase_C"/>
    <property type="match status" value="1"/>
</dbReference>
<dbReference type="PROSITE" id="PS51194">
    <property type="entry name" value="HELICASE_CTER"/>
    <property type="match status" value="1"/>
</dbReference>
<evidence type="ECO:0000256" key="1">
    <source>
        <dbReference type="ARBA" id="ARBA00022741"/>
    </source>
</evidence>